<name>A0A7D9D9L8_PARCT</name>
<accession>A0A7D9D9L8</accession>
<comment type="caution">
    <text evidence="1">The sequence shown here is derived from an EMBL/GenBank/DDBJ whole genome shotgun (WGS) entry which is preliminary data.</text>
</comment>
<keyword evidence="2" id="KW-1185">Reference proteome</keyword>
<dbReference type="AlphaFoldDB" id="A0A7D9D9L8"/>
<organism evidence="1 2">
    <name type="scientific">Paramuricea clavata</name>
    <name type="common">Red gorgonian</name>
    <name type="synonym">Violescent sea-whip</name>
    <dbReference type="NCBI Taxonomy" id="317549"/>
    <lineage>
        <taxon>Eukaryota</taxon>
        <taxon>Metazoa</taxon>
        <taxon>Cnidaria</taxon>
        <taxon>Anthozoa</taxon>
        <taxon>Octocorallia</taxon>
        <taxon>Malacalcyonacea</taxon>
        <taxon>Plexauridae</taxon>
        <taxon>Paramuricea</taxon>
    </lineage>
</organism>
<sequence>MESATHRWEKIVGQWMSNKTFMFEEDERKLSDAIKDSWDIKDLVNLLLKQELIPDFVCDNVCLYNVLMLQMERLMIGNLTVPMAVQGINFTYTLNCKEMKMHVVCRDLQKAKDELEKLTGVNLDHYYRLKMAKKKRKINVEAGNVKKKKTVAMVPDVKGDKGDGVKDNTKNLFRSCDVDMTDDTKRQGFF</sequence>
<protein>
    <submittedName>
        <fullName evidence="1">Uncharacterized protein</fullName>
    </submittedName>
</protein>
<evidence type="ECO:0000313" key="2">
    <source>
        <dbReference type="Proteomes" id="UP001152795"/>
    </source>
</evidence>
<evidence type="ECO:0000313" key="1">
    <source>
        <dbReference type="EMBL" id="CAB3979922.1"/>
    </source>
</evidence>
<dbReference type="EMBL" id="CACRXK020000242">
    <property type="protein sequence ID" value="CAB3979922.1"/>
    <property type="molecule type" value="Genomic_DNA"/>
</dbReference>
<reference evidence="1" key="1">
    <citation type="submission" date="2020-04" db="EMBL/GenBank/DDBJ databases">
        <authorList>
            <person name="Alioto T."/>
            <person name="Alioto T."/>
            <person name="Gomez Garrido J."/>
        </authorList>
    </citation>
    <scope>NUCLEOTIDE SEQUENCE</scope>
    <source>
        <strain evidence="1">A484AB</strain>
    </source>
</reference>
<gene>
    <name evidence="1" type="ORF">PACLA_8A010834</name>
</gene>
<proteinExistence type="predicted"/>
<dbReference type="Proteomes" id="UP001152795">
    <property type="component" value="Unassembled WGS sequence"/>
</dbReference>